<feature type="coiled-coil region" evidence="1">
    <location>
        <begin position="124"/>
        <end position="151"/>
    </location>
</feature>
<evidence type="ECO:0000256" key="1">
    <source>
        <dbReference type="SAM" id="Coils"/>
    </source>
</evidence>
<keyword evidence="1" id="KW-0175">Coiled coil</keyword>
<dbReference type="OrthoDB" id="5858642at2759"/>
<organism evidence="3 4">
    <name type="scientific">Dictyocaulus viviparus</name>
    <name type="common">Bovine lungworm</name>
    <dbReference type="NCBI Taxonomy" id="29172"/>
    <lineage>
        <taxon>Eukaryota</taxon>
        <taxon>Metazoa</taxon>
        <taxon>Ecdysozoa</taxon>
        <taxon>Nematoda</taxon>
        <taxon>Chromadorea</taxon>
        <taxon>Rhabditida</taxon>
        <taxon>Rhabditina</taxon>
        <taxon>Rhabditomorpha</taxon>
        <taxon>Strongyloidea</taxon>
        <taxon>Metastrongylidae</taxon>
        <taxon>Dictyocaulus</taxon>
    </lineage>
</organism>
<feature type="compositionally biased region" description="Basic and acidic residues" evidence="2">
    <location>
        <begin position="173"/>
        <end position="211"/>
    </location>
</feature>
<name>A0A0D8XNH9_DICVI</name>
<feature type="region of interest" description="Disordered" evidence="2">
    <location>
        <begin position="164"/>
        <end position="211"/>
    </location>
</feature>
<evidence type="ECO:0000313" key="4">
    <source>
        <dbReference type="Proteomes" id="UP000053766"/>
    </source>
</evidence>
<evidence type="ECO:0000256" key="2">
    <source>
        <dbReference type="SAM" id="MobiDB-lite"/>
    </source>
</evidence>
<evidence type="ECO:0000313" key="3">
    <source>
        <dbReference type="EMBL" id="KJH45292.1"/>
    </source>
</evidence>
<proteinExistence type="predicted"/>
<reference evidence="4" key="2">
    <citation type="journal article" date="2016" name="Sci. Rep.">
        <title>Dictyocaulus viviparus genome, variome and transcriptome elucidate lungworm biology and support future intervention.</title>
        <authorList>
            <person name="McNulty S.N."/>
            <person name="Strube C."/>
            <person name="Rosa B.A."/>
            <person name="Martin J.C."/>
            <person name="Tyagi R."/>
            <person name="Choi Y.J."/>
            <person name="Wang Q."/>
            <person name="Hallsworth Pepin K."/>
            <person name="Zhang X."/>
            <person name="Ozersky P."/>
            <person name="Wilson R.K."/>
            <person name="Sternberg P.W."/>
            <person name="Gasser R.B."/>
            <person name="Mitreva M."/>
        </authorList>
    </citation>
    <scope>NUCLEOTIDE SEQUENCE [LARGE SCALE GENOMIC DNA]</scope>
    <source>
        <strain evidence="4">HannoverDv2000</strain>
    </source>
</reference>
<reference evidence="3 4" key="1">
    <citation type="submission" date="2013-11" db="EMBL/GenBank/DDBJ databases">
        <title>Draft genome of the bovine lungworm Dictyocaulus viviparus.</title>
        <authorList>
            <person name="Mitreva M."/>
        </authorList>
    </citation>
    <scope>NUCLEOTIDE SEQUENCE [LARGE SCALE GENOMIC DNA]</scope>
    <source>
        <strain evidence="3 4">HannoverDv2000</strain>
    </source>
</reference>
<sequence>MDYNYENLLNQLEYEIDHIQTHFKQQEEQILLNISRLRKSEQHVATTAGTSSAHCSFLQHQEYPPPTQLRTIAETSPDLLISEIDKQLGGFYGSMELRDGLKEAHTKMDAVVSVLKRVREFVRSQFVRLQIEQLQENIALLQEVFVRLNKRMELPDSDKFFNEALSETGSSEKSSKKVSKEKNTSKEKASSDERETTLKETLPTKEPNKKS</sequence>
<accession>A0A0D8XNH9</accession>
<gene>
    <name evidence="3" type="ORF">DICVIV_08668</name>
</gene>
<dbReference type="AlphaFoldDB" id="A0A0D8XNH9"/>
<keyword evidence="4" id="KW-1185">Reference proteome</keyword>
<protein>
    <submittedName>
        <fullName evidence="3">Uncharacterized protein</fullName>
    </submittedName>
</protein>
<dbReference type="Proteomes" id="UP000053766">
    <property type="component" value="Unassembled WGS sequence"/>
</dbReference>
<dbReference type="EMBL" id="KN716416">
    <property type="protein sequence ID" value="KJH45292.1"/>
    <property type="molecule type" value="Genomic_DNA"/>
</dbReference>